<evidence type="ECO:0008006" key="3">
    <source>
        <dbReference type="Google" id="ProtNLM"/>
    </source>
</evidence>
<organism evidence="1 2">
    <name type="scientific">Acropora cervicornis</name>
    <name type="common">Staghorn coral</name>
    <dbReference type="NCBI Taxonomy" id="6130"/>
    <lineage>
        <taxon>Eukaryota</taxon>
        <taxon>Metazoa</taxon>
        <taxon>Cnidaria</taxon>
        <taxon>Anthozoa</taxon>
        <taxon>Hexacorallia</taxon>
        <taxon>Scleractinia</taxon>
        <taxon>Astrocoeniina</taxon>
        <taxon>Acroporidae</taxon>
        <taxon>Acropora</taxon>
    </lineage>
</organism>
<dbReference type="EMBL" id="JARQWQ010000018">
    <property type="protein sequence ID" value="KAK2565769.1"/>
    <property type="molecule type" value="Genomic_DNA"/>
</dbReference>
<evidence type="ECO:0000313" key="2">
    <source>
        <dbReference type="Proteomes" id="UP001249851"/>
    </source>
</evidence>
<reference evidence="1" key="1">
    <citation type="journal article" date="2023" name="G3 (Bethesda)">
        <title>Whole genome assembly and annotation of the endangered Caribbean coral Acropora cervicornis.</title>
        <authorList>
            <person name="Selwyn J.D."/>
            <person name="Vollmer S.V."/>
        </authorList>
    </citation>
    <scope>NUCLEOTIDE SEQUENCE</scope>
    <source>
        <strain evidence="1">K2</strain>
    </source>
</reference>
<dbReference type="Proteomes" id="UP001249851">
    <property type="component" value="Unassembled WGS sequence"/>
</dbReference>
<gene>
    <name evidence="1" type="ORF">P5673_010032</name>
</gene>
<dbReference type="Gene3D" id="2.40.70.10">
    <property type="entry name" value="Acid Proteases"/>
    <property type="match status" value="1"/>
</dbReference>
<dbReference type="AlphaFoldDB" id="A0AAD9QQR8"/>
<proteinExistence type="predicted"/>
<protein>
    <recommendedName>
        <fullName evidence="3">Peptidase A2 domain-containing protein</fullName>
    </recommendedName>
</protein>
<keyword evidence="2" id="KW-1185">Reference proteome</keyword>
<sequence>MVEVTLIDILETGKGYGIQEYGKSNTGKGYGIQQAKELIEFKLDSGANVTFLRESTNHKLQVKPEPQSTNNVLLGPCNYMMECRGKYSTKLSIDERSTEEEIYVIRDLERPLLGRHAAQSPNLLTRVNSMAKGGYKAKVKHKYPKLFIGLGRMKAEYNITLQENPKLYAITVPRQVPLPLVK</sequence>
<comment type="caution">
    <text evidence="1">The sequence shown here is derived from an EMBL/GenBank/DDBJ whole genome shotgun (WGS) entry which is preliminary data.</text>
</comment>
<dbReference type="InterPro" id="IPR021109">
    <property type="entry name" value="Peptidase_aspartic_dom_sf"/>
</dbReference>
<name>A0AAD9QQR8_ACRCE</name>
<reference evidence="1" key="2">
    <citation type="journal article" date="2023" name="Science">
        <title>Genomic signatures of disease resistance in endangered staghorn corals.</title>
        <authorList>
            <person name="Vollmer S.V."/>
            <person name="Selwyn J.D."/>
            <person name="Despard B.A."/>
            <person name="Roesel C.L."/>
        </authorList>
    </citation>
    <scope>NUCLEOTIDE SEQUENCE</scope>
    <source>
        <strain evidence="1">K2</strain>
    </source>
</reference>
<accession>A0AAD9QQR8</accession>
<evidence type="ECO:0000313" key="1">
    <source>
        <dbReference type="EMBL" id="KAK2565769.1"/>
    </source>
</evidence>